<protein>
    <submittedName>
        <fullName evidence="2">Uncharacterized protein</fullName>
    </submittedName>
</protein>
<feature type="transmembrane region" description="Helical" evidence="1">
    <location>
        <begin position="137"/>
        <end position="158"/>
    </location>
</feature>
<dbReference type="AlphaFoldDB" id="A0A931SBI3"/>
<evidence type="ECO:0000313" key="2">
    <source>
        <dbReference type="EMBL" id="MBI2096855.1"/>
    </source>
</evidence>
<accession>A0A931SBI3</accession>
<name>A0A931SBI3_9BACT</name>
<keyword evidence="1" id="KW-1133">Transmembrane helix</keyword>
<feature type="transmembrane region" description="Helical" evidence="1">
    <location>
        <begin position="20"/>
        <end position="43"/>
    </location>
</feature>
<reference evidence="2" key="1">
    <citation type="submission" date="2020-07" db="EMBL/GenBank/DDBJ databases">
        <title>Huge and variable diversity of episymbiotic CPR bacteria and DPANN archaea in groundwater ecosystems.</title>
        <authorList>
            <person name="He C.Y."/>
            <person name="Keren R."/>
            <person name="Whittaker M."/>
            <person name="Farag I.F."/>
            <person name="Doudna J."/>
            <person name="Cate J.H.D."/>
            <person name="Banfield J.F."/>
        </authorList>
    </citation>
    <scope>NUCLEOTIDE SEQUENCE</scope>
    <source>
        <strain evidence="2">NC_groundwater_193_Ag_S-0.1um_51_7</strain>
    </source>
</reference>
<gene>
    <name evidence="2" type="ORF">HYT40_01725</name>
</gene>
<proteinExistence type="predicted"/>
<evidence type="ECO:0000313" key="3">
    <source>
        <dbReference type="Proteomes" id="UP000724148"/>
    </source>
</evidence>
<feature type="transmembrane region" description="Helical" evidence="1">
    <location>
        <begin position="69"/>
        <end position="91"/>
    </location>
</feature>
<sequence>MDIFAHALWSGAIYNKKRVWWAVFFGIAPDLFSFGVFIVAHVLTSGFTPIAFDHGDVPRPELVPQYVHALYNVSHSLIVWAVLFAIGWFYFQRLPWEFTAWGLHILIDIPTHSTAFFPTPFLWPLPQPFFVNGVSWATPWFMLINYGAIAVVYGALYWQHARKKKVSSAA</sequence>
<keyword evidence="1" id="KW-0472">Membrane</keyword>
<keyword evidence="1" id="KW-0812">Transmembrane</keyword>
<dbReference type="Proteomes" id="UP000724148">
    <property type="component" value="Unassembled WGS sequence"/>
</dbReference>
<organism evidence="2 3">
    <name type="scientific">Candidatus Sungiibacteriota bacterium</name>
    <dbReference type="NCBI Taxonomy" id="2750080"/>
    <lineage>
        <taxon>Bacteria</taxon>
        <taxon>Candidatus Sungiibacteriota</taxon>
    </lineage>
</organism>
<evidence type="ECO:0000256" key="1">
    <source>
        <dbReference type="SAM" id="Phobius"/>
    </source>
</evidence>
<comment type="caution">
    <text evidence="2">The sequence shown here is derived from an EMBL/GenBank/DDBJ whole genome shotgun (WGS) entry which is preliminary data.</text>
</comment>
<feature type="transmembrane region" description="Helical" evidence="1">
    <location>
        <begin position="98"/>
        <end position="117"/>
    </location>
</feature>
<dbReference type="EMBL" id="JACOZA010000042">
    <property type="protein sequence ID" value="MBI2096855.1"/>
    <property type="molecule type" value="Genomic_DNA"/>
</dbReference>